<reference evidence="15 16" key="1">
    <citation type="submission" date="2023-08" db="EMBL/GenBank/DDBJ databases">
        <title>Oxalobacteraceae gen .nov., isolated from river sludge outside the plant.</title>
        <authorList>
            <person name="Zhao S.Y."/>
        </authorList>
    </citation>
    <scope>NUCLEOTIDE SEQUENCE [LARGE SCALE GENOMIC DNA]</scope>
    <source>
        <strain evidence="15 16">R-40</strain>
    </source>
</reference>
<dbReference type="InterPro" id="IPR023214">
    <property type="entry name" value="HAD_sf"/>
</dbReference>
<dbReference type="InterPro" id="IPR006068">
    <property type="entry name" value="ATPase_P-typ_cation-transptr_C"/>
</dbReference>
<keyword evidence="12 13" id="KW-0472">Membrane</keyword>
<dbReference type="EC" id="7.2.2.10" evidence="3"/>
<evidence type="ECO:0000256" key="3">
    <source>
        <dbReference type="ARBA" id="ARBA00012790"/>
    </source>
</evidence>
<dbReference type="SFLD" id="SFLDS00003">
    <property type="entry name" value="Haloacid_Dehalogenase"/>
    <property type="match status" value="1"/>
</dbReference>
<evidence type="ECO:0000259" key="14">
    <source>
        <dbReference type="SMART" id="SM00831"/>
    </source>
</evidence>
<comment type="subcellular location">
    <subcellularLocation>
        <location evidence="1">Cell membrane</location>
        <topology evidence="1">Multi-pass membrane protein</topology>
    </subcellularLocation>
</comment>
<keyword evidence="6 13" id="KW-0812">Transmembrane</keyword>
<dbReference type="PROSITE" id="PS00154">
    <property type="entry name" value="ATPASE_E1_E2"/>
    <property type="match status" value="1"/>
</dbReference>
<keyword evidence="5" id="KW-0406">Ion transport</keyword>
<evidence type="ECO:0000256" key="1">
    <source>
        <dbReference type="ARBA" id="ARBA00004651"/>
    </source>
</evidence>
<feature type="transmembrane region" description="Helical" evidence="13">
    <location>
        <begin position="77"/>
        <end position="96"/>
    </location>
</feature>
<comment type="similarity">
    <text evidence="2">Belongs to the cation transport ATPase (P-type) (TC 3.A.3) family. Type IIA subfamily.</text>
</comment>
<evidence type="ECO:0000256" key="7">
    <source>
        <dbReference type="ARBA" id="ARBA00022741"/>
    </source>
</evidence>
<evidence type="ECO:0000256" key="11">
    <source>
        <dbReference type="ARBA" id="ARBA00022989"/>
    </source>
</evidence>
<accession>A0ABU1BTZ2</accession>
<dbReference type="InterPro" id="IPR023298">
    <property type="entry name" value="ATPase_P-typ_TM_dom_sf"/>
</dbReference>
<evidence type="ECO:0000256" key="10">
    <source>
        <dbReference type="ARBA" id="ARBA00022967"/>
    </source>
</evidence>
<dbReference type="Proteomes" id="UP001225596">
    <property type="component" value="Unassembled WGS sequence"/>
</dbReference>
<dbReference type="Gene3D" id="1.20.1110.10">
    <property type="entry name" value="Calcium-transporting ATPase, transmembrane domain"/>
    <property type="match status" value="1"/>
</dbReference>
<dbReference type="InterPro" id="IPR050510">
    <property type="entry name" value="Cation_transp_ATPase_P-type"/>
</dbReference>
<keyword evidence="4" id="KW-1003">Cell membrane</keyword>
<evidence type="ECO:0000256" key="13">
    <source>
        <dbReference type="SAM" id="Phobius"/>
    </source>
</evidence>
<keyword evidence="10" id="KW-1278">Translocase</keyword>
<feature type="transmembrane region" description="Helical" evidence="13">
    <location>
        <begin position="266"/>
        <end position="285"/>
    </location>
</feature>
<organism evidence="15 16">
    <name type="scientific">Keguizhuia sedimenti</name>
    <dbReference type="NCBI Taxonomy" id="3064264"/>
    <lineage>
        <taxon>Bacteria</taxon>
        <taxon>Pseudomonadati</taxon>
        <taxon>Pseudomonadota</taxon>
        <taxon>Betaproteobacteria</taxon>
        <taxon>Burkholderiales</taxon>
        <taxon>Oxalobacteraceae</taxon>
        <taxon>Keguizhuia</taxon>
    </lineage>
</organism>
<keyword evidence="9" id="KW-0067">ATP-binding</keyword>
<dbReference type="SUPFAM" id="SSF81665">
    <property type="entry name" value="Calcium ATPase, transmembrane domain M"/>
    <property type="match status" value="1"/>
</dbReference>
<dbReference type="Gene3D" id="3.40.50.1000">
    <property type="entry name" value="HAD superfamily/HAD-like"/>
    <property type="match status" value="1"/>
</dbReference>
<name>A0ABU1BTZ2_9BURK</name>
<dbReference type="CDD" id="cd02089">
    <property type="entry name" value="P-type_ATPase_Ca_prok"/>
    <property type="match status" value="1"/>
</dbReference>
<dbReference type="PRINTS" id="PR00119">
    <property type="entry name" value="CATATPASE"/>
</dbReference>
<evidence type="ECO:0000256" key="9">
    <source>
        <dbReference type="ARBA" id="ARBA00022840"/>
    </source>
</evidence>
<keyword evidence="8" id="KW-0106">Calcium</keyword>
<feature type="transmembrane region" description="Helical" evidence="13">
    <location>
        <begin position="102"/>
        <end position="122"/>
    </location>
</feature>
<dbReference type="PANTHER" id="PTHR43294">
    <property type="entry name" value="SODIUM/POTASSIUM-TRANSPORTING ATPASE SUBUNIT ALPHA"/>
    <property type="match status" value="1"/>
</dbReference>
<feature type="transmembrane region" description="Helical" evidence="13">
    <location>
        <begin position="828"/>
        <end position="851"/>
    </location>
</feature>
<dbReference type="InterPro" id="IPR001757">
    <property type="entry name" value="P_typ_ATPase"/>
</dbReference>
<keyword evidence="5" id="KW-0813">Transport</keyword>
<gene>
    <name evidence="15" type="ORF">Q8A64_18995</name>
</gene>
<evidence type="ECO:0000256" key="8">
    <source>
        <dbReference type="ARBA" id="ARBA00022837"/>
    </source>
</evidence>
<dbReference type="SUPFAM" id="SSF81653">
    <property type="entry name" value="Calcium ATPase, transduction domain A"/>
    <property type="match status" value="1"/>
</dbReference>
<dbReference type="InterPro" id="IPR036412">
    <property type="entry name" value="HAD-like_sf"/>
</dbReference>
<dbReference type="SUPFAM" id="SSF56784">
    <property type="entry name" value="HAD-like"/>
    <property type="match status" value="1"/>
</dbReference>
<dbReference type="InterPro" id="IPR018303">
    <property type="entry name" value="ATPase_P-typ_P_site"/>
</dbReference>
<evidence type="ECO:0000256" key="2">
    <source>
        <dbReference type="ARBA" id="ARBA00005675"/>
    </source>
</evidence>
<feature type="transmembrane region" description="Helical" evidence="13">
    <location>
        <begin position="291"/>
        <end position="317"/>
    </location>
</feature>
<dbReference type="PRINTS" id="PR00120">
    <property type="entry name" value="HATPASE"/>
</dbReference>
<dbReference type="EMBL" id="JAUYVH010000034">
    <property type="protein sequence ID" value="MDQ9172490.1"/>
    <property type="molecule type" value="Genomic_DNA"/>
</dbReference>
<evidence type="ECO:0000313" key="16">
    <source>
        <dbReference type="Proteomes" id="UP001225596"/>
    </source>
</evidence>
<evidence type="ECO:0000256" key="12">
    <source>
        <dbReference type="ARBA" id="ARBA00023136"/>
    </source>
</evidence>
<evidence type="ECO:0000313" key="15">
    <source>
        <dbReference type="EMBL" id="MDQ9172490.1"/>
    </source>
</evidence>
<keyword evidence="16" id="KW-1185">Reference proteome</keyword>
<dbReference type="SFLD" id="SFLDG00002">
    <property type="entry name" value="C1.7:_P-type_atpase_like"/>
    <property type="match status" value="1"/>
</dbReference>
<dbReference type="SFLD" id="SFLDF00027">
    <property type="entry name" value="p-type_atpase"/>
    <property type="match status" value="1"/>
</dbReference>
<dbReference type="Pfam" id="PF00122">
    <property type="entry name" value="E1-E2_ATPase"/>
    <property type="match status" value="1"/>
</dbReference>
<dbReference type="InterPro" id="IPR023299">
    <property type="entry name" value="ATPase_P-typ_cyto_dom_N"/>
</dbReference>
<keyword evidence="5" id="KW-0109">Calcium transport</keyword>
<feature type="domain" description="Cation-transporting P-type ATPase N-terminal" evidence="14">
    <location>
        <begin position="23"/>
        <end position="97"/>
    </location>
</feature>
<evidence type="ECO:0000256" key="5">
    <source>
        <dbReference type="ARBA" id="ARBA00022568"/>
    </source>
</evidence>
<sequence length="896" mass="96767">MTATIEHNTQPAANATPDQGAVQWHALSEDELAHKLDTDAGHGLSNEEAARRFRQHGPNAIRETPPRALWRILLDQFMDFMILVLIAAAIISGVIGDLKDTIAIVVIVLLNAVIGFIQEVRAERAMAALKKMAASSALVLRQGSRHVLAASEIVPGDVVLLEAGNLVPADLRLIGTAQLRIDEAILTGEATTIEKSDAPLTAAALPLGDRFNMAFKGSTVTYGRGTGIAVGTGMETELGKIAELLDTGEELRTPLQKRLASFGRRLGIAVLAICAIIFTAGILRGESLMQMFLTAISLAVAAIPEALPAVVTISLALGARKMVRQNALIRRLPAVETLGSVTYICSDKTGTLTQNKMRVEEIYAAGEQITSWSHLPEHEPWPTLCASLALCNDANLDDHQQLTGDPTETALFVCASDAGYDKHTLEMKYPRVSEMPFDSERKRMTTIHSNKEAFIAYTKGAPESVVAACVSTLSAQGSTPIDRDSILEAAEEMAARGLRVLAVATRAWPQLPDAASGSESGAAIESELVFVGLVGMMDPPRAEAEESVRLCRSAGITPVMITGDHAATALAIARQLGIADENDTAVTGTMLAAMDDEEFSRRVGHIRVYARVDPVQKIRIVQALQARGEFVAMTGDGVNDAPALKRADIGVAMGKGGTDVAREASSLVLLDDNFATIVRAVREGRRIFDNIRKFIRFAMTGNSAEIWVIFLAPLLGMPIPLLPIHILWINLLTDGLPGLALAAEPSEKGIMQRPPRPPQESIFSHGMWQHIVWFGLVIAAVSLFAQAWTLHTGSGHWQTMVFTVLTLSQMAHVMAIRSERESLFRQGLRSNLLLLGAVALTFALQMATIYIPFLNPIFNTHPLTLQELGFCLALALLVFFAVETEKFLVRRGLLYA</sequence>
<dbReference type="Pfam" id="PF00690">
    <property type="entry name" value="Cation_ATPase_N"/>
    <property type="match status" value="1"/>
</dbReference>
<dbReference type="InterPro" id="IPR044492">
    <property type="entry name" value="P_typ_ATPase_HD_dom"/>
</dbReference>
<dbReference type="PANTHER" id="PTHR43294:SF21">
    <property type="entry name" value="CATION TRANSPORTING ATPASE"/>
    <property type="match status" value="1"/>
</dbReference>
<dbReference type="InterPro" id="IPR008250">
    <property type="entry name" value="ATPase_P-typ_transduc_dom_A_sf"/>
</dbReference>
<dbReference type="InterPro" id="IPR059000">
    <property type="entry name" value="ATPase_P-type_domA"/>
</dbReference>
<dbReference type="RefSeq" id="WP_338438564.1">
    <property type="nucleotide sequence ID" value="NZ_JAUYVH010000034.1"/>
</dbReference>
<dbReference type="Gene3D" id="3.40.1110.10">
    <property type="entry name" value="Calcium-transporting ATPase, cytoplasmic domain N"/>
    <property type="match status" value="1"/>
</dbReference>
<dbReference type="SMART" id="SM00831">
    <property type="entry name" value="Cation_ATPase_N"/>
    <property type="match status" value="1"/>
</dbReference>
<dbReference type="Gene3D" id="2.70.150.10">
    <property type="entry name" value="Calcium-transporting ATPase, cytoplasmic transduction domain A"/>
    <property type="match status" value="1"/>
</dbReference>
<keyword evidence="11 13" id="KW-1133">Transmembrane helix</keyword>
<feature type="transmembrane region" description="Helical" evidence="13">
    <location>
        <begin position="863"/>
        <end position="882"/>
    </location>
</feature>
<dbReference type="NCBIfam" id="TIGR01494">
    <property type="entry name" value="ATPase_P-type"/>
    <property type="match status" value="2"/>
</dbReference>
<proteinExistence type="inferred from homology"/>
<evidence type="ECO:0000256" key="4">
    <source>
        <dbReference type="ARBA" id="ARBA00022475"/>
    </source>
</evidence>
<feature type="transmembrane region" description="Helical" evidence="13">
    <location>
        <begin position="771"/>
        <end position="791"/>
    </location>
</feature>
<dbReference type="NCBIfam" id="TIGR01517">
    <property type="entry name" value="ATPase-IIB_Ca"/>
    <property type="match status" value="1"/>
</dbReference>
<dbReference type="InterPro" id="IPR004014">
    <property type="entry name" value="ATPase_P-typ_cation-transptr_N"/>
</dbReference>
<evidence type="ECO:0000256" key="6">
    <source>
        <dbReference type="ARBA" id="ARBA00022692"/>
    </source>
</evidence>
<dbReference type="Pfam" id="PF00689">
    <property type="entry name" value="Cation_ATPase_C"/>
    <property type="match status" value="1"/>
</dbReference>
<dbReference type="InterPro" id="IPR006408">
    <property type="entry name" value="P-type_ATPase_IIB"/>
</dbReference>
<comment type="caution">
    <text evidence="15">The sequence shown here is derived from an EMBL/GenBank/DDBJ whole genome shotgun (WGS) entry which is preliminary data.</text>
</comment>
<dbReference type="Pfam" id="PF13246">
    <property type="entry name" value="Cation_ATPase"/>
    <property type="match status" value="1"/>
</dbReference>
<keyword evidence="7" id="KW-0547">Nucleotide-binding</keyword>
<protein>
    <recommendedName>
        <fullName evidence="3">P-type Ca(2+) transporter</fullName>
        <ecNumber evidence="3">7.2.2.10</ecNumber>
    </recommendedName>
</protein>